<comment type="subunit">
    <text evidence="2">Homodimer.</text>
</comment>
<dbReference type="PANTHER" id="PTHR11934:SF0">
    <property type="entry name" value="RIBOSE-5-PHOSPHATE ISOMERASE"/>
    <property type="match status" value="1"/>
</dbReference>
<dbReference type="PANTHER" id="PTHR11934">
    <property type="entry name" value="RIBOSE-5-PHOSPHATE ISOMERASE"/>
    <property type="match status" value="1"/>
</dbReference>
<feature type="active site" description="Proton acceptor" evidence="2">
    <location>
        <position position="107"/>
    </location>
</feature>
<dbReference type="HAMAP" id="MF_00170">
    <property type="entry name" value="Rib_5P_isom_A"/>
    <property type="match status" value="1"/>
</dbReference>
<dbReference type="NCBIfam" id="TIGR00021">
    <property type="entry name" value="rpiA"/>
    <property type="match status" value="1"/>
</dbReference>
<dbReference type="CDD" id="cd01398">
    <property type="entry name" value="RPI_A"/>
    <property type="match status" value="1"/>
</dbReference>
<comment type="pathway">
    <text evidence="2">Carbohydrate degradation; pentose phosphate pathway; D-ribose 5-phosphate from D-ribulose 5-phosphate (non-oxidative stage): step 1/1.</text>
</comment>
<dbReference type="SUPFAM" id="SSF75445">
    <property type="entry name" value="D-ribose-5-phosphate isomerase (RpiA), lid domain"/>
    <property type="match status" value="1"/>
</dbReference>
<gene>
    <name evidence="2 3" type="primary">rpiA</name>
    <name evidence="3" type="ORF">ABC969_07085</name>
</gene>
<evidence type="ECO:0000313" key="3">
    <source>
        <dbReference type="EMBL" id="MEN2786185.1"/>
    </source>
</evidence>
<dbReference type="Pfam" id="PF06026">
    <property type="entry name" value="Rib_5-P_isom_A"/>
    <property type="match status" value="1"/>
</dbReference>
<dbReference type="InterPro" id="IPR037171">
    <property type="entry name" value="NagB/RpiA_transferase-like"/>
</dbReference>
<keyword evidence="4" id="KW-1185">Reference proteome</keyword>
<dbReference type="EC" id="5.3.1.6" evidence="2"/>
<evidence type="ECO:0000256" key="1">
    <source>
        <dbReference type="ARBA" id="ARBA00023235"/>
    </source>
</evidence>
<dbReference type="InterPro" id="IPR004788">
    <property type="entry name" value="Ribose5P_isomerase_type_A"/>
</dbReference>
<dbReference type="Gene3D" id="3.30.70.260">
    <property type="match status" value="1"/>
</dbReference>
<name>A0ABU9XQT9_9SPHN</name>
<reference evidence="3 4" key="1">
    <citation type="submission" date="2024-05" db="EMBL/GenBank/DDBJ databases">
        <authorList>
            <person name="Liu Q."/>
            <person name="Xin Y.-H."/>
        </authorList>
    </citation>
    <scope>NUCLEOTIDE SEQUENCE [LARGE SCALE GENOMIC DNA]</scope>
    <source>
        <strain evidence="3 4">CGMCC 1.15349</strain>
    </source>
</reference>
<dbReference type="RefSeq" id="WP_345863987.1">
    <property type="nucleotide sequence ID" value="NZ_JBDIMF010000002.1"/>
</dbReference>
<evidence type="ECO:0000256" key="2">
    <source>
        <dbReference type="HAMAP-Rule" id="MF_00170"/>
    </source>
</evidence>
<accession>A0ABU9XQT9</accession>
<sequence>MADLEAQKQRAALRAAAEVADGMLLGLGTGSTATYAIREIARRMREEGLRLTAIATSSATGALAVSLGIPLRSMGEIDQLDLVIDGADEIDPALRAIKGGGGALFREKIAAAAAVRMIVIGDSSKPVETLGRFKLPVEVHPFALRSVQHQLEALGAPIALRSRADGAPFATDQQANIFDVAFDRIDDAGALARMLEAMPGVLAHGLFIDLVDTAIIGTEDGVSITNRH</sequence>
<dbReference type="Proteomes" id="UP001404104">
    <property type="component" value="Unassembled WGS sequence"/>
</dbReference>
<feature type="binding site" evidence="2">
    <location>
        <begin position="85"/>
        <end position="88"/>
    </location>
    <ligand>
        <name>substrate</name>
    </ligand>
</feature>
<dbReference type="Gene3D" id="3.40.50.1360">
    <property type="match status" value="1"/>
</dbReference>
<dbReference type="NCBIfam" id="NF001924">
    <property type="entry name" value="PRK00702.1"/>
    <property type="match status" value="1"/>
</dbReference>
<feature type="binding site" evidence="2">
    <location>
        <position position="125"/>
    </location>
    <ligand>
        <name>substrate</name>
    </ligand>
</feature>
<dbReference type="SUPFAM" id="SSF100950">
    <property type="entry name" value="NagB/RpiA/CoA transferase-like"/>
    <property type="match status" value="1"/>
</dbReference>
<proteinExistence type="inferred from homology"/>
<comment type="caution">
    <text evidence="3">The sequence shown here is derived from an EMBL/GenBank/DDBJ whole genome shotgun (WGS) entry which is preliminary data.</text>
</comment>
<comment type="similarity">
    <text evidence="2">Belongs to the ribose 5-phosphate isomerase family.</text>
</comment>
<dbReference type="InterPro" id="IPR020672">
    <property type="entry name" value="Ribose5P_isomerase_typA_subgr"/>
</dbReference>
<feature type="binding site" evidence="2">
    <location>
        <begin position="29"/>
        <end position="32"/>
    </location>
    <ligand>
        <name>substrate</name>
    </ligand>
</feature>
<protein>
    <recommendedName>
        <fullName evidence="2">Ribose-5-phosphate isomerase A</fullName>
        <ecNumber evidence="2">5.3.1.6</ecNumber>
    </recommendedName>
    <alternativeName>
        <fullName evidence="2">Phosphoriboisomerase A</fullName>
        <shortName evidence="2">PRI</shortName>
    </alternativeName>
</protein>
<organism evidence="3 4">
    <name type="scientific">Sphingomonas qilianensis</name>
    <dbReference type="NCBI Taxonomy" id="1736690"/>
    <lineage>
        <taxon>Bacteria</taxon>
        <taxon>Pseudomonadati</taxon>
        <taxon>Pseudomonadota</taxon>
        <taxon>Alphaproteobacteria</taxon>
        <taxon>Sphingomonadales</taxon>
        <taxon>Sphingomonadaceae</taxon>
        <taxon>Sphingomonas</taxon>
    </lineage>
</organism>
<evidence type="ECO:0000313" key="4">
    <source>
        <dbReference type="Proteomes" id="UP001404104"/>
    </source>
</evidence>
<dbReference type="GO" id="GO:0004751">
    <property type="term" value="F:ribose-5-phosphate isomerase activity"/>
    <property type="evidence" value="ECO:0007669"/>
    <property type="project" value="UniProtKB-EC"/>
</dbReference>
<dbReference type="EMBL" id="JBDIMF010000002">
    <property type="protein sequence ID" value="MEN2786185.1"/>
    <property type="molecule type" value="Genomic_DNA"/>
</dbReference>
<feature type="binding site" evidence="2">
    <location>
        <begin position="98"/>
        <end position="101"/>
    </location>
    <ligand>
        <name>substrate</name>
    </ligand>
</feature>
<keyword evidence="1 2" id="KW-0413">Isomerase</keyword>
<comment type="catalytic activity">
    <reaction evidence="2">
        <text>aldehydo-D-ribose 5-phosphate = D-ribulose 5-phosphate</text>
        <dbReference type="Rhea" id="RHEA:14657"/>
        <dbReference type="ChEBI" id="CHEBI:58121"/>
        <dbReference type="ChEBI" id="CHEBI:58273"/>
        <dbReference type="EC" id="5.3.1.6"/>
    </reaction>
</comment>
<comment type="function">
    <text evidence="2">Catalyzes the reversible conversion of ribose-5-phosphate to ribulose 5-phosphate.</text>
</comment>